<proteinExistence type="predicted"/>
<protein>
    <submittedName>
        <fullName evidence="1">Uncharacterized protein</fullName>
    </submittedName>
</protein>
<organism evidence="1 2">
    <name type="scientific">Podospora appendiculata</name>
    <dbReference type="NCBI Taxonomy" id="314037"/>
    <lineage>
        <taxon>Eukaryota</taxon>
        <taxon>Fungi</taxon>
        <taxon>Dikarya</taxon>
        <taxon>Ascomycota</taxon>
        <taxon>Pezizomycotina</taxon>
        <taxon>Sordariomycetes</taxon>
        <taxon>Sordariomycetidae</taxon>
        <taxon>Sordariales</taxon>
        <taxon>Podosporaceae</taxon>
        <taxon>Podospora</taxon>
    </lineage>
</organism>
<dbReference type="AlphaFoldDB" id="A0AAE0XGF6"/>
<dbReference type="Proteomes" id="UP001270362">
    <property type="component" value="Unassembled WGS sequence"/>
</dbReference>
<name>A0AAE0XGF6_9PEZI</name>
<comment type="caution">
    <text evidence="1">The sequence shown here is derived from an EMBL/GenBank/DDBJ whole genome shotgun (WGS) entry which is preliminary data.</text>
</comment>
<evidence type="ECO:0000313" key="2">
    <source>
        <dbReference type="Proteomes" id="UP001270362"/>
    </source>
</evidence>
<gene>
    <name evidence="1" type="ORF">B0T22DRAFT_32332</name>
</gene>
<evidence type="ECO:0000313" key="1">
    <source>
        <dbReference type="EMBL" id="KAK3692989.1"/>
    </source>
</evidence>
<sequence>MREPFFGLCNPLIMSSMSHKAGVESGIEYLRRVSSILHLCEADAVIEYRGKLLGRDYWELATVQPIETHLAERGNVCRGEISAHKRHARWLHYRVPDDPMCEAEFERAIDERRREIEAKGEICKTVVGEELENMLPVTARADEKRRCRWRNPPDLFRGWLPVELRPLTGPWELTVKSFELWVIDKPSDSVHLQPLTPAQLKVGLGKLVIPEQGLAWLRSTPSLENSLDIS</sequence>
<reference evidence="1" key="2">
    <citation type="submission" date="2023-06" db="EMBL/GenBank/DDBJ databases">
        <authorList>
            <consortium name="Lawrence Berkeley National Laboratory"/>
            <person name="Haridas S."/>
            <person name="Hensen N."/>
            <person name="Bonometti L."/>
            <person name="Westerberg I."/>
            <person name="Brannstrom I.O."/>
            <person name="Guillou S."/>
            <person name="Cros-Aarteil S."/>
            <person name="Calhoun S."/>
            <person name="Kuo A."/>
            <person name="Mondo S."/>
            <person name="Pangilinan J."/>
            <person name="Riley R."/>
            <person name="Labutti K."/>
            <person name="Andreopoulos B."/>
            <person name="Lipzen A."/>
            <person name="Chen C."/>
            <person name="Yanf M."/>
            <person name="Daum C."/>
            <person name="Ng V."/>
            <person name="Clum A."/>
            <person name="Steindorff A."/>
            <person name="Ohm R."/>
            <person name="Martin F."/>
            <person name="Silar P."/>
            <person name="Natvig D."/>
            <person name="Lalanne C."/>
            <person name="Gautier V."/>
            <person name="Ament-Velasquez S.L."/>
            <person name="Kruys A."/>
            <person name="Hutchinson M.I."/>
            <person name="Powell A.J."/>
            <person name="Barry K."/>
            <person name="Miller A.N."/>
            <person name="Grigoriev I.V."/>
            <person name="Debuchy R."/>
            <person name="Gladieux P."/>
            <person name="Thoren M.H."/>
            <person name="Johannesson H."/>
        </authorList>
    </citation>
    <scope>NUCLEOTIDE SEQUENCE</scope>
    <source>
        <strain evidence="1">CBS 314.62</strain>
    </source>
</reference>
<accession>A0AAE0XGF6</accession>
<reference evidence="1" key="1">
    <citation type="journal article" date="2023" name="Mol. Phylogenet. Evol.">
        <title>Genome-scale phylogeny and comparative genomics of the fungal order Sordariales.</title>
        <authorList>
            <person name="Hensen N."/>
            <person name="Bonometti L."/>
            <person name="Westerberg I."/>
            <person name="Brannstrom I.O."/>
            <person name="Guillou S."/>
            <person name="Cros-Aarteil S."/>
            <person name="Calhoun S."/>
            <person name="Haridas S."/>
            <person name="Kuo A."/>
            <person name="Mondo S."/>
            <person name="Pangilinan J."/>
            <person name="Riley R."/>
            <person name="LaButti K."/>
            <person name="Andreopoulos B."/>
            <person name="Lipzen A."/>
            <person name="Chen C."/>
            <person name="Yan M."/>
            <person name="Daum C."/>
            <person name="Ng V."/>
            <person name="Clum A."/>
            <person name="Steindorff A."/>
            <person name="Ohm R.A."/>
            <person name="Martin F."/>
            <person name="Silar P."/>
            <person name="Natvig D.O."/>
            <person name="Lalanne C."/>
            <person name="Gautier V."/>
            <person name="Ament-Velasquez S.L."/>
            <person name="Kruys A."/>
            <person name="Hutchinson M.I."/>
            <person name="Powell A.J."/>
            <person name="Barry K."/>
            <person name="Miller A.N."/>
            <person name="Grigoriev I.V."/>
            <person name="Debuchy R."/>
            <person name="Gladieux P."/>
            <person name="Hiltunen Thoren M."/>
            <person name="Johannesson H."/>
        </authorList>
    </citation>
    <scope>NUCLEOTIDE SEQUENCE</scope>
    <source>
        <strain evidence="1">CBS 314.62</strain>
    </source>
</reference>
<keyword evidence="2" id="KW-1185">Reference proteome</keyword>
<dbReference type="EMBL" id="JAULSO010000001">
    <property type="protein sequence ID" value="KAK3692989.1"/>
    <property type="molecule type" value="Genomic_DNA"/>
</dbReference>